<organism evidence="1 2">
    <name type="scientific">Nocardia jiangxiensis</name>
    <dbReference type="NCBI Taxonomy" id="282685"/>
    <lineage>
        <taxon>Bacteria</taxon>
        <taxon>Bacillati</taxon>
        <taxon>Actinomycetota</taxon>
        <taxon>Actinomycetes</taxon>
        <taxon>Mycobacteriales</taxon>
        <taxon>Nocardiaceae</taxon>
        <taxon>Nocardia</taxon>
    </lineage>
</organism>
<gene>
    <name evidence="1" type="ORF">ACFYXQ_31625</name>
</gene>
<dbReference type="RefSeq" id="WP_157186322.1">
    <property type="nucleotide sequence ID" value="NZ_JBIAQY010000013.1"/>
</dbReference>
<reference evidence="1 2" key="1">
    <citation type="submission" date="2024-10" db="EMBL/GenBank/DDBJ databases">
        <title>The Natural Products Discovery Center: Release of the First 8490 Sequenced Strains for Exploring Actinobacteria Biosynthetic Diversity.</title>
        <authorList>
            <person name="Kalkreuter E."/>
            <person name="Kautsar S.A."/>
            <person name="Yang D."/>
            <person name="Bader C.D."/>
            <person name="Teijaro C.N."/>
            <person name="Fluegel L."/>
            <person name="Davis C.M."/>
            <person name="Simpson J.R."/>
            <person name="Lauterbach L."/>
            <person name="Steele A.D."/>
            <person name="Gui C."/>
            <person name="Meng S."/>
            <person name="Li G."/>
            <person name="Viehrig K."/>
            <person name="Ye F."/>
            <person name="Su P."/>
            <person name="Kiefer A.F."/>
            <person name="Nichols A."/>
            <person name="Cepeda A.J."/>
            <person name="Yan W."/>
            <person name="Fan B."/>
            <person name="Jiang Y."/>
            <person name="Adhikari A."/>
            <person name="Zheng C.-J."/>
            <person name="Schuster L."/>
            <person name="Cowan T.M."/>
            <person name="Smanski M.J."/>
            <person name="Chevrette M.G."/>
            <person name="De Carvalho L.P.S."/>
            <person name="Shen B."/>
        </authorList>
    </citation>
    <scope>NUCLEOTIDE SEQUENCE [LARGE SCALE GENOMIC DNA]</scope>
    <source>
        <strain evidence="1 2">NPDC002593</strain>
    </source>
</reference>
<evidence type="ECO:0000313" key="2">
    <source>
        <dbReference type="Proteomes" id="UP001601992"/>
    </source>
</evidence>
<dbReference type="EMBL" id="JBIAQY010000013">
    <property type="protein sequence ID" value="MFF3572334.1"/>
    <property type="molecule type" value="Genomic_DNA"/>
</dbReference>
<dbReference type="Proteomes" id="UP001601992">
    <property type="component" value="Unassembled WGS sequence"/>
</dbReference>
<evidence type="ECO:0008006" key="3">
    <source>
        <dbReference type="Google" id="ProtNLM"/>
    </source>
</evidence>
<accession>A0ABW6S7X3</accession>
<evidence type="ECO:0000313" key="1">
    <source>
        <dbReference type="EMBL" id="MFF3572334.1"/>
    </source>
</evidence>
<proteinExistence type="predicted"/>
<name>A0ABW6S7X3_9NOCA</name>
<protein>
    <recommendedName>
        <fullName evidence="3">DUF3263 domain-containing protein</fullName>
    </recommendedName>
</protein>
<keyword evidence="2" id="KW-1185">Reference proteome</keyword>
<sequence length="59" mass="6736">MIRTITSPRRTAFRSILGESVRRIRARYDLTPQERHNLHLAHIPPAVVTASLGGHTNHR</sequence>
<comment type="caution">
    <text evidence="1">The sequence shown here is derived from an EMBL/GenBank/DDBJ whole genome shotgun (WGS) entry which is preliminary data.</text>
</comment>